<feature type="domain" description="FecR protein" evidence="3">
    <location>
        <begin position="109"/>
        <end position="210"/>
    </location>
</feature>
<evidence type="ECO:0000256" key="2">
    <source>
        <dbReference type="SAM" id="Phobius"/>
    </source>
</evidence>
<dbReference type="AlphaFoldDB" id="A0A2H0BTL4"/>
<organism evidence="4 5">
    <name type="scientific">Candidatus Uhrbacteria bacterium CG22_combo_CG10-13_8_21_14_all_47_17</name>
    <dbReference type="NCBI Taxonomy" id="1975041"/>
    <lineage>
        <taxon>Bacteria</taxon>
        <taxon>Candidatus Uhriibacteriota</taxon>
    </lineage>
</organism>
<gene>
    <name evidence="4" type="ORF">COX00_00355</name>
</gene>
<dbReference type="PANTHER" id="PTHR38731:SF1">
    <property type="entry name" value="FECR PROTEIN DOMAIN-CONTAINING PROTEIN"/>
    <property type="match status" value="1"/>
</dbReference>
<feature type="region of interest" description="Disordered" evidence="1">
    <location>
        <begin position="454"/>
        <end position="474"/>
    </location>
</feature>
<dbReference type="InterPro" id="IPR006860">
    <property type="entry name" value="FecR"/>
</dbReference>
<comment type="caution">
    <text evidence="4">The sequence shown here is derived from an EMBL/GenBank/DDBJ whole genome shotgun (WGS) entry which is preliminary data.</text>
</comment>
<dbReference type="Pfam" id="PF04773">
    <property type="entry name" value="FecR"/>
    <property type="match status" value="1"/>
</dbReference>
<evidence type="ECO:0000256" key="1">
    <source>
        <dbReference type="SAM" id="MobiDB-lite"/>
    </source>
</evidence>
<dbReference type="Proteomes" id="UP000231581">
    <property type="component" value="Unassembled WGS sequence"/>
</dbReference>
<evidence type="ECO:0000313" key="5">
    <source>
        <dbReference type="Proteomes" id="UP000231581"/>
    </source>
</evidence>
<keyword evidence="2" id="KW-0472">Membrane</keyword>
<dbReference type="PANTHER" id="PTHR38731">
    <property type="entry name" value="LIPL45-RELATED LIPOPROTEIN-RELATED"/>
    <property type="match status" value="1"/>
</dbReference>
<evidence type="ECO:0000313" key="4">
    <source>
        <dbReference type="EMBL" id="PIP60981.1"/>
    </source>
</evidence>
<proteinExistence type="predicted"/>
<reference evidence="4 5" key="1">
    <citation type="submission" date="2017-09" db="EMBL/GenBank/DDBJ databases">
        <title>Depth-based differentiation of microbial function through sediment-hosted aquifers and enrichment of novel symbionts in the deep terrestrial subsurface.</title>
        <authorList>
            <person name="Probst A.J."/>
            <person name="Ladd B."/>
            <person name="Jarett J.K."/>
            <person name="Geller-Mcgrath D.E."/>
            <person name="Sieber C.M."/>
            <person name="Emerson J.B."/>
            <person name="Anantharaman K."/>
            <person name="Thomas B.C."/>
            <person name="Malmstrom R."/>
            <person name="Stieglmeier M."/>
            <person name="Klingl A."/>
            <person name="Woyke T."/>
            <person name="Ryan C.M."/>
            <person name="Banfield J.F."/>
        </authorList>
    </citation>
    <scope>NUCLEOTIDE SEQUENCE [LARGE SCALE GENOMIC DNA]</scope>
    <source>
        <strain evidence="4">CG22_combo_CG10-13_8_21_14_all_47_17</strain>
    </source>
</reference>
<feature type="compositionally biased region" description="Basic and acidic residues" evidence="1">
    <location>
        <begin position="454"/>
        <end position="467"/>
    </location>
</feature>
<sequence>MYQFLKPLASITEAFLLLEHRGNIAMIWPMMEQKNFWIQNKKKGQILLLIIGAILLLFGLNWFWSLGAVASVERKFIRVEAVEGHVEWKRANESEWRELTATTEVSTGDSVRTDASARAQILWGDRGVTRLDPATEIVLDEAPKGNTIDTAFLRVRLESGRVWSRMLKMIDINEGMQVQTNNVVATIRGTSFGVAKEEDGSKIAITDSVVDAALTLVREGQWGTFDKDGKLVEVRQLTDADAWAGENRTLDRAFDDAKLHELETRFQQRISGGAQAPIWILQLSEQLHLSFLAGDKKEARRETYALRHLALSSESNSFDAQLKAAENLFAGKSVSGEFQNELHAWIALSLSARDAGQNIKLSSDQLVSLEGLRLRLANSEEGAFTIKAVELDEKIDQLLYGTPPEGVTAGTLLASIADFVDQVKRSSSLQPKSVEQLVRRAEAMGYRLGFEGFGKDISSDTPEKPFEEGAPATDIQNQDENAAQATSSTSRIYRQLSLFASPSRVSVGDEVRLTLYGITVAGTTAVLNENATFGIVPPGEGKIVSNTTFIPSVPGQIKISATYEDPEGMRTVFATVQVEKPVAVSGYSGLTFVFQTDLTAPCGAKLPFKIKALYKNGTQKDVTLQASKSVSDPNLIYVQSDSVVTYCPAQQSSAEVYATYMEDGIRQTTQATITVVPDPAPGGGANAPGAAAGMPLLLY</sequence>
<dbReference type="Gene3D" id="2.60.40.1080">
    <property type="match status" value="1"/>
</dbReference>
<name>A0A2H0BTL4_9BACT</name>
<accession>A0A2H0BTL4</accession>
<keyword evidence="2" id="KW-0812">Transmembrane</keyword>
<protein>
    <recommendedName>
        <fullName evidence="3">FecR protein domain-containing protein</fullName>
    </recommendedName>
</protein>
<dbReference type="EMBL" id="PCSZ01000009">
    <property type="protein sequence ID" value="PIP60981.1"/>
    <property type="molecule type" value="Genomic_DNA"/>
</dbReference>
<keyword evidence="2" id="KW-1133">Transmembrane helix</keyword>
<feature type="transmembrane region" description="Helical" evidence="2">
    <location>
        <begin position="46"/>
        <end position="64"/>
    </location>
</feature>
<evidence type="ECO:0000259" key="3">
    <source>
        <dbReference type="Pfam" id="PF04773"/>
    </source>
</evidence>